<dbReference type="InterPro" id="IPR052021">
    <property type="entry name" value="Type-I_RS_S_subunit"/>
</dbReference>
<keyword evidence="3" id="KW-0540">Nuclease</keyword>
<keyword evidence="1" id="KW-0680">Restriction system</keyword>
<keyword evidence="4" id="KW-1185">Reference proteome</keyword>
<dbReference type="PANTHER" id="PTHR30408">
    <property type="entry name" value="TYPE-1 RESTRICTION ENZYME ECOKI SPECIFICITY PROTEIN"/>
    <property type="match status" value="1"/>
</dbReference>
<reference evidence="4" key="1">
    <citation type="submission" date="2023-07" db="EMBL/GenBank/DDBJ databases">
        <title>Genome sequence of Stenotrophomonas sp. Alg010 isolated from Sargassum waste.</title>
        <authorList>
            <person name="Mohapatra"/>
            <person name="B.R."/>
        </authorList>
    </citation>
    <scope>NUCLEOTIDE SEQUENCE [LARGE SCALE GENOMIC DNA]</scope>
    <source>
        <strain evidence="4">Alg010</strain>
    </source>
</reference>
<keyword evidence="3" id="KW-0378">Hydrolase</keyword>
<evidence type="ECO:0000313" key="4">
    <source>
        <dbReference type="Proteomes" id="UP001306668"/>
    </source>
</evidence>
<evidence type="ECO:0000256" key="1">
    <source>
        <dbReference type="ARBA" id="ARBA00022747"/>
    </source>
</evidence>
<dbReference type="EMBL" id="BTRJ01000002">
    <property type="protein sequence ID" value="GMR26034.1"/>
    <property type="molecule type" value="Genomic_DNA"/>
</dbReference>
<comment type="caution">
    <text evidence="3">The sequence shown here is derived from an EMBL/GenBank/DDBJ whole genome shotgun (WGS) entry which is preliminary data.</text>
</comment>
<proteinExistence type="predicted"/>
<name>A0ABQ6Q843_9GAMM</name>
<evidence type="ECO:0000256" key="2">
    <source>
        <dbReference type="ARBA" id="ARBA00023125"/>
    </source>
</evidence>
<dbReference type="Gene3D" id="3.90.220.20">
    <property type="entry name" value="DNA methylase specificity domains"/>
    <property type="match status" value="2"/>
</dbReference>
<dbReference type="SUPFAM" id="SSF116734">
    <property type="entry name" value="DNA methylase specificity domain"/>
    <property type="match status" value="2"/>
</dbReference>
<dbReference type="Proteomes" id="UP001306668">
    <property type="component" value="Unassembled WGS sequence"/>
</dbReference>
<organism evidence="3 4">
    <name type="scientific">Stenotrophomonas sepilia</name>
    <dbReference type="NCBI Taxonomy" id="2860290"/>
    <lineage>
        <taxon>Bacteria</taxon>
        <taxon>Pseudomonadati</taxon>
        <taxon>Pseudomonadota</taxon>
        <taxon>Gammaproteobacteria</taxon>
        <taxon>Lysobacterales</taxon>
        <taxon>Lysobacteraceae</taxon>
        <taxon>Stenotrophomonas</taxon>
        <taxon>Stenotrophomonas maltophilia group</taxon>
    </lineage>
</organism>
<dbReference type="CDD" id="cd17246">
    <property type="entry name" value="RMtype1_S_SonII-TRD2-CR2_like"/>
    <property type="match status" value="1"/>
</dbReference>
<accession>A0ABQ6Q843</accession>
<gene>
    <name evidence="3" type="ORF">STENOSP10_02530</name>
</gene>
<sequence>MNGWRDIKLKEVSEYVTVGFVGSMADQYVEAGVPFLRSLNIHPFRLNYNDLKYIPKSFHDAIKKSKLRPGDVAIVRTGYPGTACVIPADLPDANCSDLVILRPGPDLNPHYIAAVFNSSFGQSLVGGNLVGAAQQHFNVTVAKELKLRLPPRAEQDKIAAVLVGLNDLIANNQRRISLLESMAEEIYREWFVRMRFPQYATLKGDELMPPGWSRQPIGELVVLIKRGISPEYADQSEHQVINQKCIRGGRVSMSEARPHMSVVPDEKLLRFGDVLINSTGVGTLGRAAVFDIEADGITCDSHVTILRPKDVGLLGEFLAYTIQLLQPYFESMASGSTGQAELGRELIGRTKVLVPTLDLLKHFSDTAAPIRRQRRLLLEQNEKLSATRDQLLPRLISGKLRVDALDIQFPPSMRPPSEAA</sequence>
<dbReference type="RefSeq" id="WP_242898895.1">
    <property type="nucleotide sequence ID" value="NZ_BTRJ01000002.1"/>
</dbReference>
<keyword evidence="3" id="KW-0255">Endonuclease</keyword>
<dbReference type="InterPro" id="IPR044946">
    <property type="entry name" value="Restrct_endonuc_typeI_TRD_sf"/>
</dbReference>
<keyword evidence="2" id="KW-0238">DNA-binding</keyword>
<dbReference type="GO" id="GO:0004519">
    <property type="term" value="F:endonuclease activity"/>
    <property type="evidence" value="ECO:0007669"/>
    <property type="project" value="UniProtKB-KW"/>
</dbReference>
<dbReference type="PANTHER" id="PTHR30408:SF13">
    <property type="entry name" value="TYPE I RESTRICTION ENZYME HINDI SPECIFICITY SUBUNIT"/>
    <property type="match status" value="1"/>
</dbReference>
<protein>
    <submittedName>
        <fullName evidence="3">Restriction endonuclease subunit S</fullName>
    </submittedName>
</protein>
<evidence type="ECO:0000313" key="3">
    <source>
        <dbReference type="EMBL" id="GMR26034.1"/>
    </source>
</evidence>